<dbReference type="PANTHER" id="PTHR30529">
    <property type="entry name" value="CYTOCHROME B561"/>
    <property type="match status" value="1"/>
</dbReference>
<reference evidence="15 17" key="1">
    <citation type="journal article" date="2020" name="Microorganisms">
        <title>Reliable Identification of Environmental Pseudomonas Isolates Using the rpoD Gene.</title>
        <authorList>
            <consortium name="The Broad Institute Genome Sequencing Platform"/>
            <person name="Girard L."/>
            <person name="Lood C."/>
            <person name="Rokni-Zadeh H."/>
            <person name="van Noort V."/>
            <person name="Lavigne R."/>
            <person name="De Mot R."/>
        </authorList>
    </citation>
    <scope>NUCLEOTIDE SEQUENCE</scope>
    <source>
        <strain evidence="15 17">RW4S2</strain>
    </source>
</reference>
<evidence type="ECO:0000256" key="13">
    <source>
        <dbReference type="SAM" id="Phobius"/>
    </source>
</evidence>
<comment type="cofactor">
    <cofactor evidence="1">
        <name>heme b</name>
        <dbReference type="ChEBI" id="CHEBI:60344"/>
    </cofactor>
</comment>
<evidence type="ECO:0000313" key="17">
    <source>
        <dbReference type="Proteomes" id="UP000628137"/>
    </source>
</evidence>
<reference evidence="16" key="3">
    <citation type="submission" date="2021-06" db="EMBL/GenBank/DDBJ databases">
        <title>Updating the genus Pseudomonas: Description of 43 new species and partition of the Pseudomonas putida group.</title>
        <authorList>
            <person name="Girard L."/>
            <person name="Lood C."/>
            <person name="Vandamme P."/>
            <person name="Rokni-Zadeh H."/>
            <person name="Van Noort V."/>
            <person name="Hofte M."/>
            <person name="Lavigne R."/>
            <person name="De Mot R."/>
        </authorList>
    </citation>
    <scope>NUCLEOTIDE SEQUENCE</scope>
    <source>
        <strain evidence="16">RW4S2</strain>
    </source>
</reference>
<feature type="transmembrane region" description="Helical" evidence="13">
    <location>
        <begin position="149"/>
        <end position="168"/>
    </location>
</feature>
<evidence type="ECO:0000313" key="15">
    <source>
        <dbReference type="EMBL" id="MBC3471240.1"/>
    </source>
</evidence>
<keyword evidence="8" id="KW-0249">Electron transport</keyword>
<evidence type="ECO:0000256" key="9">
    <source>
        <dbReference type="ARBA" id="ARBA00022989"/>
    </source>
</evidence>
<evidence type="ECO:0000313" key="16">
    <source>
        <dbReference type="EMBL" id="MBV4541848.1"/>
    </source>
</evidence>
<evidence type="ECO:0000256" key="7">
    <source>
        <dbReference type="ARBA" id="ARBA00022723"/>
    </source>
</evidence>
<feature type="transmembrane region" description="Helical" evidence="13">
    <location>
        <begin position="12"/>
        <end position="30"/>
    </location>
</feature>
<evidence type="ECO:0000259" key="14">
    <source>
        <dbReference type="Pfam" id="PF01292"/>
    </source>
</evidence>
<keyword evidence="17" id="KW-1185">Reference proteome</keyword>
<name>A0A923K6D8_9PSED</name>
<dbReference type="PROSITE" id="PS51257">
    <property type="entry name" value="PROKAR_LIPOPROTEIN"/>
    <property type="match status" value="1"/>
</dbReference>
<feature type="transmembrane region" description="Helical" evidence="13">
    <location>
        <begin position="50"/>
        <end position="69"/>
    </location>
</feature>
<dbReference type="EMBL" id="JABWRP020000008">
    <property type="protein sequence ID" value="MBV4541848.1"/>
    <property type="molecule type" value="Genomic_DNA"/>
</dbReference>
<dbReference type="InterPro" id="IPR011577">
    <property type="entry name" value="Cyt_b561_bac/Ni-Hgenase"/>
</dbReference>
<dbReference type="GO" id="GO:0005886">
    <property type="term" value="C:plasma membrane"/>
    <property type="evidence" value="ECO:0007669"/>
    <property type="project" value="UniProtKB-SubCell"/>
</dbReference>
<evidence type="ECO:0000256" key="2">
    <source>
        <dbReference type="ARBA" id="ARBA00004651"/>
    </source>
</evidence>
<dbReference type="GO" id="GO:0046872">
    <property type="term" value="F:metal ion binding"/>
    <property type="evidence" value="ECO:0007669"/>
    <property type="project" value="UniProtKB-KW"/>
</dbReference>
<reference evidence="15" key="2">
    <citation type="submission" date="2020-07" db="EMBL/GenBank/DDBJ databases">
        <authorList>
            <person name="Lood C."/>
            <person name="Girard L."/>
        </authorList>
    </citation>
    <scope>NUCLEOTIDE SEQUENCE</scope>
    <source>
        <strain evidence="15">RW4S2</strain>
    </source>
</reference>
<dbReference type="PANTHER" id="PTHR30529:SF3">
    <property type="entry name" value="CYTOCHROME B561 HOMOLOG 1"/>
    <property type="match status" value="1"/>
</dbReference>
<evidence type="ECO:0000256" key="10">
    <source>
        <dbReference type="ARBA" id="ARBA00023004"/>
    </source>
</evidence>
<evidence type="ECO:0000256" key="4">
    <source>
        <dbReference type="ARBA" id="ARBA00022475"/>
    </source>
</evidence>
<comment type="similarity">
    <text evidence="12">Belongs to the cytochrome b561 family.</text>
</comment>
<evidence type="ECO:0000256" key="5">
    <source>
        <dbReference type="ARBA" id="ARBA00022617"/>
    </source>
</evidence>
<keyword evidence="3" id="KW-0813">Transport</keyword>
<keyword evidence="11 13" id="KW-0472">Membrane</keyword>
<keyword evidence="10" id="KW-0408">Iron</keyword>
<dbReference type="GO" id="GO:0009055">
    <property type="term" value="F:electron transfer activity"/>
    <property type="evidence" value="ECO:0007669"/>
    <property type="project" value="InterPro"/>
</dbReference>
<accession>A0A923K6D8</accession>
<dbReference type="RefSeq" id="WP_186602705.1">
    <property type="nucleotide sequence ID" value="NZ_JABWRP020000008.1"/>
</dbReference>
<dbReference type="InterPro" id="IPR052168">
    <property type="entry name" value="Cytochrome_b561_oxidase"/>
</dbReference>
<protein>
    <submittedName>
        <fullName evidence="15">Cytochrome b</fullName>
    </submittedName>
</protein>
<keyword evidence="4" id="KW-1003">Cell membrane</keyword>
<gene>
    <name evidence="16" type="ORF">HU738_012400</name>
    <name evidence="15" type="ORF">HU738_11800</name>
</gene>
<comment type="caution">
    <text evidence="15">The sequence shown here is derived from an EMBL/GenBank/DDBJ whole genome shotgun (WGS) entry which is preliminary data.</text>
</comment>
<keyword evidence="6 13" id="KW-0812">Transmembrane</keyword>
<dbReference type="EMBL" id="JABWRP010000007">
    <property type="protein sequence ID" value="MBC3471240.1"/>
    <property type="molecule type" value="Genomic_DNA"/>
</dbReference>
<evidence type="ECO:0000256" key="11">
    <source>
        <dbReference type="ARBA" id="ARBA00023136"/>
    </source>
</evidence>
<dbReference type="GO" id="GO:0022904">
    <property type="term" value="P:respiratory electron transport chain"/>
    <property type="evidence" value="ECO:0007669"/>
    <property type="project" value="InterPro"/>
</dbReference>
<evidence type="ECO:0000256" key="8">
    <source>
        <dbReference type="ARBA" id="ARBA00022982"/>
    </source>
</evidence>
<keyword evidence="5" id="KW-0349">Heme</keyword>
<feature type="domain" description="Cytochrome b561 bacterial/Ni-hydrogenase" evidence="14">
    <location>
        <begin position="9"/>
        <end position="178"/>
    </location>
</feature>
<feature type="transmembrane region" description="Helical" evidence="13">
    <location>
        <begin position="90"/>
        <end position="111"/>
    </location>
</feature>
<comment type="subcellular location">
    <subcellularLocation>
        <location evidence="2">Cell membrane</location>
        <topology evidence="2">Multi-pass membrane protein</topology>
    </subcellularLocation>
</comment>
<evidence type="ECO:0000256" key="1">
    <source>
        <dbReference type="ARBA" id="ARBA00001970"/>
    </source>
</evidence>
<evidence type="ECO:0000256" key="12">
    <source>
        <dbReference type="ARBA" id="ARBA00037975"/>
    </source>
</evidence>
<proteinExistence type="inferred from homology"/>
<keyword evidence="7" id="KW-0479">Metal-binding</keyword>
<keyword evidence="9 13" id="KW-1133">Transmembrane helix</keyword>
<sequence>MQRASTVDRYGRLSIIMHWSMVVLFVGIYACVELRGALPKGHALKGPLLGGHALLGIAVFALVWLRLLGRLSPRPPIVPKPPVWQAAMANATHLALYGLMIATPLLAWLMLGAAGKPLPYWGFSLPSPLSADPALARTLKDWHEWVGNAGYALIGLHACAGLVHHYWIKDNTLKRMLPESFGAGTRDRS</sequence>
<dbReference type="InterPro" id="IPR016174">
    <property type="entry name" value="Di-haem_cyt_TM"/>
</dbReference>
<dbReference type="AlphaFoldDB" id="A0A923K6D8"/>
<dbReference type="Proteomes" id="UP000628137">
    <property type="component" value="Unassembled WGS sequence"/>
</dbReference>
<dbReference type="SUPFAM" id="SSF81342">
    <property type="entry name" value="Transmembrane di-heme cytochromes"/>
    <property type="match status" value="1"/>
</dbReference>
<organism evidence="15">
    <name type="scientific">Pseudomonas vlassakiae</name>
    <dbReference type="NCBI Taxonomy" id="485888"/>
    <lineage>
        <taxon>Bacteria</taxon>
        <taxon>Pseudomonadati</taxon>
        <taxon>Pseudomonadota</taxon>
        <taxon>Gammaproteobacteria</taxon>
        <taxon>Pseudomonadales</taxon>
        <taxon>Pseudomonadaceae</taxon>
        <taxon>Pseudomonas</taxon>
    </lineage>
</organism>
<evidence type="ECO:0000256" key="6">
    <source>
        <dbReference type="ARBA" id="ARBA00022692"/>
    </source>
</evidence>
<dbReference type="Pfam" id="PF01292">
    <property type="entry name" value="Ni_hydr_CYTB"/>
    <property type="match status" value="1"/>
</dbReference>
<dbReference type="GO" id="GO:0020037">
    <property type="term" value="F:heme binding"/>
    <property type="evidence" value="ECO:0007669"/>
    <property type="project" value="TreeGrafter"/>
</dbReference>
<evidence type="ECO:0000256" key="3">
    <source>
        <dbReference type="ARBA" id="ARBA00022448"/>
    </source>
</evidence>